<dbReference type="Proteomes" id="UP000275078">
    <property type="component" value="Unassembled WGS sequence"/>
</dbReference>
<feature type="region of interest" description="Disordered" evidence="2">
    <location>
        <begin position="422"/>
        <end position="448"/>
    </location>
</feature>
<evidence type="ECO:0000313" key="3">
    <source>
        <dbReference type="EMBL" id="RPA76646.1"/>
    </source>
</evidence>
<protein>
    <submittedName>
        <fullName evidence="3">Uncharacterized protein</fullName>
    </submittedName>
</protein>
<accession>A0A3N4HUB5</accession>
<sequence length="679" mass="74983">MNIPDASLRRPSSRDAAITEVSTFYTEPHSILKSSFREDQTVRDVLLRYAHTIGIRYSFDDPEGWLKETDIGSKSLLLDGEQSAKQVVRHVSMSDRLGPLMAASPSGVLRFLFGATLSTPFRNNLHKHSITTAKQPIPAPSPESTVLVHAFFLEKSLRYTHSVGAMLKGTRLADFETTDQPREIRRLAIKHFNTLQTDTFLVAFTTDNVVDEPSTPLYVESSIKGLYKMEYWVHPTRAGKKGPRKNLLHASRMDLISNAVASAAREKKASEAARREADERKNAEELARKKKEDEKEAARLDRLARQKERDDELEDRARIREEEERKASADRLRVEEEMRKSAERDRLKSEEAARKTAVAERERLERERLEREAKRAAEAAAKKTLEAPKGTATEKAKSGIAAVPEKLGATATVASTVTADSSKPLAPVFSPQPPRAPRPPPAMPKRNPTTVAASAMTLPAITTAVHAITETKGPLGTLAKAIENLLVRVEALEQNADLAKEVANIRTEMEVLPAVDTRIEALEGAVEKLQDESLNLKGRELLNIGGDVLAIDAGFADFHDLKKKKGSREKCAKFLKSYFAAMEAPPRSIRGYSLTYFKTVDLFIDFVVNPTGNKARSAGDHVAHQGTKAELWASVESLADTEVEVKEGSKEVYNYIEFRSGFPVEGEAGGVIAGAAVVM</sequence>
<keyword evidence="1" id="KW-0175">Coiled coil</keyword>
<feature type="region of interest" description="Disordered" evidence="2">
    <location>
        <begin position="266"/>
        <end position="370"/>
    </location>
</feature>
<dbReference type="AlphaFoldDB" id="A0A3N4HUB5"/>
<feature type="compositionally biased region" description="Pro residues" evidence="2">
    <location>
        <begin position="430"/>
        <end position="443"/>
    </location>
</feature>
<evidence type="ECO:0000256" key="2">
    <source>
        <dbReference type="SAM" id="MobiDB-lite"/>
    </source>
</evidence>
<keyword evidence="4" id="KW-1185">Reference proteome</keyword>
<name>A0A3N4HUB5_ASCIM</name>
<evidence type="ECO:0000313" key="4">
    <source>
        <dbReference type="Proteomes" id="UP000275078"/>
    </source>
</evidence>
<evidence type="ECO:0000256" key="1">
    <source>
        <dbReference type="SAM" id="Coils"/>
    </source>
</evidence>
<reference evidence="3 4" key="1">
    <citation type="journal article" date="2018" name="Nat. Ecol. Evol.">
        <title>Pezizomycetes genomes reveal the molecular basis of ectomycorrhizal truffle lifestyle.</title>
        <authorList>
            <person name="Murat C."/>
            <person name="Payen T."/>
            <person name="Noel B."/>
            <person name="Kuo A."/>
            <person name="Morin E."/>
            <person name="Chen J."/>
            <person name="Kohler A."/>
            <person name="Krizsan K."/>
            <person name="Balestrini R."/>
            <person name="Da Silva C."/>
            <person name="Montanini B."/>
            <person name="Hainaut M."/>
            <person name="Levati E."/>
            <person name="Barry K.W."/>
            <person name="Belfiori B."/>
            <person name="Cichocki N."/>
            <person name="Clum A."/>
            <person name="Dockter R.B."/>
            <person name="Fauchery L."/>
            <person name="Guy J."/>
            <person name="Iotti M."/>
            <person name="Le Tacon F."/>
            <person name="Lindquist E.A."/>
            <person name="Lipzen A."/>
            <person name="Malagnac F."/>
            <person name="Mello A."/>
            <person name="Molinier V."/>
            <person name="Miyauchi S."/>
            <person name="Poulain J."/>
            <person name="Riccioni C."/>
            <person name="Rubini A."/>
            <person name="Sitrit Y."/>
            <person name="Splivallo R."/>
            <person name="Traeger S."/>
            <person name="Wang M."/>
            <person name="Zifcakova L."/>
            <person name="Wipf D."/>
            <person name="Zambonelli A."/>
            <person name="Paolocci F."/>
            <person name="Nowrousian M."/>
            <person name="Ottonello S."/>
            <person name="Baldrian P."/>
            <person name="Spatafora J.W."/>
            <person name="Henrissat B."/>
            <person name="Nagy L.G."/>
            <person name="Aury J.M."/>
            <person name="Wincker P."/>
            <person name="Grigoriev I.V."/>
            <person name="Bonfante P."/>
            <person name="Martin F.M."/>
        </authorList>
    </citation>
    <scope>NUCLEOTIDE SEQUENCE [LARGE SCALE GENOMIC DNA]</scope>
    <source>
        <strain evidence="3 4">RN42</strain>
    </source>
</reference>
<dbReference type="STRING" id="1160509.A0A3N4HUB5"/>
<feature type="coiled-coil region" evidence="1">
    <location>
        <begin position="475"/>
        <end position="539"/>
    </location>
</feature>
<organism evidence="3 4">
    <name type="scientific">Ascobolus immersus RN42</name>
    <dbReference type="NCBI Taxonomy" id="1160509"/>
    <lineage>
        <taxon>Eukaryota</taxon>
        <taxon>Fungi</taxon>
        <taxon>Dikarya</taxon>
        <taxon>Ascomycota</taxon>
        <taxon>Pezizomycotina</taxon>
        <taxon>Pezizomycetes</taxon>
        <taxon>Pezizales</taxon>
        <taxon>Ascobolaceae</taxon>
        <taxon>Ascobolus</taxon>
    </lineage>
</organism>
<gene>
    <name evidence="3" type="ORF">BJ508DRAFT_351397</name>
</gene>
<proteinExistence type="predicted"/>
<dbReference type="EMBL" id="ML119740">
    <property type="protein sequence ID" value="RPA76646.1"/>
    <property type="molecule type" value="Genomic_DNA"/>
</dbReference>